<evidence type="ECO:0000313" key="2">
    <source>
        <dbReference type="EMBL" id="KAL0405216.1"/>
    </source>
</evidence>
<dbReference type="InterPro" id="IPR040256">
    <property type="entry name" value="At4g02000-like"/>
</dbReference>
<sequence>MDLEAERLADALVLTEEEGEKLIVPSGVWINGTIEQDGYYLVGRLLSSKSYRIEYLRSMLASIINPLKGMETTELGGSRLLFKFNHALDRNMMMEGCPWTFERQLLVLRTVESEENPHTVELNWCPFYVHIHGLPMRQRTASMANIIGSRIGKVLEGTHNTNQSWDSLMRIRVALDIRKPIMRFLKISSKSGGQLVYEEGYVEPWEDKQYGPWLCAAIGRGPPHRFSGDSRQAARPALDNLSELLREKRGGGHKCGMSIFDPTGTTNTHVLRESWGKIAELGIRMGNAYTREKTADYGRSDQAMGYNSGPTHIEKAVVEVESSPNISPTHSVSMSPTPKSNNTVNLLQGGLVPVPLAFDYSNPPRQPDQIHGNGLLEKWHFTGFYGEPETSKRKATWRRLVQLSEEVRLLWLCVGDFNEVLDQKENMGAPRPNWQIRYIREALNQSNLSDLDYTSYRYTWWNRRGSPYTVRVRLDRACGNLGRQTKYPTAQVSHLPLVHSDNCPILVDTQPRAQTGWMRIKKCFRFEVMLLCS</sequence>
<protein>
    <recommendedName>
        <fullName evidence="1">DUF4283 domain-containing protein</fullName>
    </recommendedName>
</protein>
<accession>A0AAW2TKD5</accession>
<name>A0AAW2TKD5_9LAMI</name>
<reference evidence="2" key="1">
    <citation type="submission" date="2020-06" db="EMBL/GenBank/DDBJ databases">
        <authorList>
            <person name="Li T."/>
            <person name="Hu X."/>
            <person name="Zhang T."/>
            <person name="Song X."/>
            <person name="Zhang H."/>
            <person name="Dai N."/>
            <person name="Sheng W."/>
            <person name="Hou X."/>
            <person name="Wei L."/>
        </authorList>
    </citation>
    <scope>NUCLEOTIDE SEQUENCE</scope>
    <source>
        <strain evidence="2">KEN1</strain>
        <tissue evidence="2">Leaf</tissue>
    </source>
</reference>
<dbReference type="InterPro" id="IPR025558">
    <property type="entry name" value="DUF4283"/>
</dbReference>
<evidence type="ECO:0000259" key="1">
    <source>
        <dbReference type="Pfam" id="PF14111"/>
    </source>
</evidence>
<dbReference type="InterPro" id="IPR036691">
    <property type="entry name" value="Endo/exonu/phosph_ase_sf"/>
</dbReference>
<dbReference type="PANTHER" id="PTHR31286">
    <property type="entry name" value="GLYCINE-RICH CELL WALL STRUCTURAL PROTEIN 1.8-LIKE"/>
    <property type="match status" value="1"/>
</dbReference>
<comment type="caution">
    <text evidence="2">The sequence shown here is derived from an EMBL/GenBank/DDBJ whole genome shotgun (WGS) entry which is preliminary data.</text>
</comment>
<dbReference type="AlphaFoldDB" id="A0AAW2TKD5"/>
<feature type="domain" description="DUF4283" evidence="1">
    <location>
        <begin position="38"/>
        <end position="117"/>
    </location>
</feature>
<proteinExistence type="predicted"/>
<dbReference type="Pfam" id="PF14111">
    <property type="entry name" value="DUF4283"/>
    <property type="match status" value="1"/>
</dbReference>
<dbReference type="EMBL" id="JACGWN010000014">
    <property type="protein sequence ID" value="KAL0405216.1"/>
    <property type="molecule type" value="Genomic_DNA"/>
</dbReference>
<dbReference type="Gene3D" id="3.60.10.10">
    <property type="entry name" value="Endonuclease/exonuclease/phosphatase"/>
    <property type="match status" value="1"/>
</dbReference>
<dbReference type="PANTHER" id="PTHR31286:SF153">
    <property type="entry name" value="DUF4283 DOMAIN PROTEIN"/>
    <property type="match status" value="1"/>
</dbReference>
<reference evidence="2" key="2">
    <citation type="journal article" date="2024" name="Plant">
        <title>Genomic evolution and insights into agronomic trait innovations of Sesamum species.</title>
        <authorList>
            <person name="Miao H."/>
            <person name="Wang L."/>
            <person name="Qu L."/>
            <person name="Liu H."/>
            <person name="Sun Y."/>
            <person name="Le M."/>
            <person name="Wang Q."/>
            <person name="Wei S."/>
            <person name="Zheng Y."/>
            <person name="Lin W."/>
            <person name="Duan Y."/>
            <person name="Cao H."/>
            <person name="Xiong S."/>
            <person name="Wang X."/>
            <person name="Wei L."/>
            <person name="Li C."/>
            <person name="Ma Q."/>
            <person name="Ju M."/>
            <person name="Zhao R."/>
            <person name="Li G."/>
            <person name="Mu C."/>
            <person name="Tian Q."/>
            <person name="Mei H."/>
            <person name="Zhang T."/>
            <person name="Gao T."/>
            <person name="Zhang H."/>
        </authorList>
    </citation>
    <scope>NUCLEOTIDE SEQUENCE</scope>
    <source>
        <strain evidence="2">KEN1</strain>
    </source>
</reference>
<dbReference type="SUPFAM" id="SSF56219">
    <property type="entry name" value="DNase I-like"/>
    <property type="match status" value="1"/>
</dbReference>
<organism evidence="2">
    <name type="scientific">Sesamum latifolium</name>
    <dbReference type="NCBI Taxonomy" id="2727402"/>
    <lineage>
        <taxon>Eukaryota</taxon>
        <taxon>Viridiplantae</taxon>
        <taxon>Streptophyta</taxon>
        <taxon>Embryophyta</taxon>
        <taxon>Tracheophyta</taxon>
        <taxon>Spermatophyta</taxon>
        <taxon>Magnoliopsida</taxon>
        <taxon>eudicotyledons</taxon>
        <taxon>Gunneridae</taxon>
        <taxon>Pentapetalae</taxon>
        <taxon>asterids</taxon>
        <taxon>lamiids</taxon>
        <taxon>Lamiales</taxon>
        <taxon>Pedaliaceae</taxon>
        <taxon>Sesamum</taxon>
    </lineage>
</organism>
<gene>
    <name evidence="2" type="ORF">Slati_3835500</name>
</gene>